<reference evidence="1" key="1">
    <citation type="journal article" date="2021" name="Proc. Natl. Acad. Sci. U.S.A.">
        <title>A Catalog of Tens of Thousands of Viruses from Human Metagenomes Reveals Hidden Associations with Chronic Diseases.</title>
        <authorList>
            <person name="Tisza M.J."/>
            <person name="Buck C.B."/>
        </authorList>
    </citation>
    <scope>NUCLEOTIDE SEQUENCE</scope>
    <source>
        <strain evidence="1">CtbBv3</strain>
    </source>
</reference>
<name>A0A8S5NHV4_9CAUD</name>
<evidence type="ECO:0000313" key="1">
    <source>
        <dbReference type="EMBL" id="DAD94257.1"/>
    </source>
</evidence>
<organism evidence="1">
    <name type="scientific">Siphoviridae sp. ctbBv3</name>
    <dbReference type="NCBI Taxonomy" id="2826392"/>
    <lineage>
        <taxon>Viruses</taxon>
        <taxon>Duplodnaviria</taxon>
        <taxon>Heunggongvirae</taxon>
        <taxon>Uroviricota</taxon>
        <taxon>Caudoviricetes</taxon>
    </lineage>
</organism>
<accession>A0A8S5NHV4</accession>
<proteinExistence type="predicted"/>
<dbReference type="EMBL" id="BK015175">
    <property type="protein sequence ID" value="DAD94257.1"/>
    <property type="molecule type" value="Genomic_DNA"/>
</dbReference>
<sequence length="51" mass="6092">MKDIFLPLDKPFQLELSILDPKVNPEHCRIVQTEKEIIVNRKEVRKDGDFR</sequence>
<protein>
    <submittedName>
        <fullName evidence="1">Uncharacterized protein</fullName>
    </submittedName>
</protein>